<dbReference type="InterPro" id="IPR029026">
    <property type="entry name" value="tRNA_m1G_MTases_N"/>
</dbReference>
<dbReference type="CDD" id="cd18095">
    <property type="entry name" value="SpoU-like_rRNA-MTase"/>
    <property type="match status" value="1"/>
</dbReference>
<dbReference type="SUPFAM" id="SSF55315">
    <property type="entry name" value="L30e-like"/>
    <property type="match status" value="1"/>
</dbReference>
<evidence type="ECO:0000256" key="1">
    <source>
        <dbReference type="ARBA" id="ARBA00022603"/>
    </source>
</evidence>
<feature type="region of interest" description="Disordered" evidence="3">
    <location>
        <begin position="1"/>
        <end position="28"/>
    </location>
</feature>
<dbReference type="Proteomes" id="UP000501891">
    <property type="component" value="Chromosome"/>
</dbReference>
<dbReference type="PANTHER" id="PTHR46429:SF2">
    <property type="entry name" value="TRNA_RRNA METHYLTRANSFERASE"/>
    <property type="match status" value="1"/>
</dbReference>
<dbReference type="GO" id="GO:0003723">
    <property type="term" value="F:RNA binding"/>
    <property type="evidence" value="ECO:0007669"/>
    <property type="project" value="InterPro"/>
</dbReference>
<evidence type="ECO:0000259" key="4">
    <source>
        <dbReference type="SMART" id="SM00967"/>
    </source>
</evidence>
<dbReference type="Gene3D" id="3.30.1330.30">
    <property type="match status" value="1"/>
</dbReference>
<dbReference type="GO" id="GO:0032259">
    <property type="term" value="P:methylation"/>
    <property type="evidence" value="ECO:0007669"/>
    <property type="project" value="UniProtKB-KW"/>
</dbReference>
<evidence type="ECO:0000313" key="5">
    <source>
        <dbReference type="EMBL" id="QJE74034.1"/>
    </source>
</evidence>
<evidence type="ECO:0000256" key="3">
    <source>
        <dbReference type="SAM" id="MobiDB-lite"/>
    </source>
</evidence>
<dbReference type="EMBL" id="CP051775">
    <property type="protein sequence ID" value="QJE74034.1"/>
    <property type="molecule type" value="Genomic_DNA"/>
</dbReference>
<dbReference type="GO" id="GO:0005829">
    <property type="term" value="C:cytosol"/>
    <property type="evidence" value="ECO:0007669"/>
    <property type="project" value="TreeGrafter"/>
</dbReference>
<sequence length="271" mass="29060">MTDDDIPSRPGTLSLGGPLPPPGGNRAPRVKPFRVAGFASVRALFQTDPGRVERLFYEERLRQQVGPFAKEMATLRRPYRMVGEEELEKVAGTKLHGGVVAVAQPRPIHVFTLDQAEQWAREGDPLLLLDGVSNPNNLGAIIRTAAFFGIRRVVLSDHPAQALVSESAYRVAEGGFEHVDLYGANRFPDAVRALGPLYRTVGTALGRHKPLDGLSAAGGKPVAVILGNEEHGMQEATRAACAEVVMIPGSGKVQSLNVSATAAILAFLMTR</sequence>
<evidence type="ECO:0000313" key="6">
    <source>
        <dbReference type="Proteomes" id="UP000501891"/>
    </source>
</evidence>
<dbReference type="AlphaFoldDB" id="A0A858R9E7"/>
<dbReference type="GO" id="GO:0006396">
    <property type="term" value="P:RNA processing"/>
    <property type="evidence" value="ECO:0007669"/>
    <property type="project" value="InterPro"/>
</dbReference>
<evidence type="ECO:0000256" key="2">
    <source>
        <dbReference type="ARBA" id="ARBA00022679"/>
    </source>
</evidence>
<dbReference type="InterPro" id="IPR029064">
    <property type="entry name" value="Ribosomal_eL30-like_sf"/>
</dbReference>
<dbReference type="KEGG" id="acru:HHL28_13870"/>
<dbReference type="InterPro" id="IPR029028">
    <property type="entry name" value="Alpha/beta_knot_MTases"/>
</dbReference>
<dbReference type="InterPro" id="IPR001537">
    <property type="entry name" value="SpoU_MeTrfase"/>
</dbReference>
<keyword evidence="2" id="KW-0808">Transferase</keyword>
<gene>
    <name evidence="5" type="ORF">HHL28_13870</name>
</gene>
<proteinExistence type="predicted"/>
<dbReference type="InterPro" id="IPR013123">
    <property type="entry name" value="SpoU_subst-bd"/>
</dbReference>
<dbReference type="GO" id="GO:0008173">
    <property type="term" value="F:RNA methyltransferase activity"/>
    <property type="evidence" value="ECO:0007669"/>
    <property type="project" value="InterPro"/>
</dbReference>
<protein>
    <submittedName>
        <fullName evidence="5">RNA methyltransferase</fullName>
    </submittedName>
</protein>
<dbReference type="Pfam" id="PF00588">
    <property type="entry name" value="SpoU_methylase"/>
    <property type="match status" value="1"/>
</dbReference>
<dbReference type="SMART" id="SM00967">
    <property type="entry name" value="SpoU_sub_bind"/>
    <property type="match status" value="1"/>
</dbReference>
<feature type="domain" description="RNA 2-O ribose methyltransferase substrate binding" evidence="4">
    <location>
        <begin position="34"/>
        <end position="109"/>
    </location>
</feature>
<reference evidence="5" key="1">
    <citation type="submission" date="2020-04" db="EMBL/GenBank/DDBJ databases">
        <title>A desert anoxygenic phototrophic bacterium fixes CO2 using RubisCO under aerobic conditions.</title>
        <authorList>
            <person name="Tang K."/>
        </authorList>
    </citation>
    <scope>NUCLEOTIDE SEQUENCE [LARGE SCALE GENOMIC DNA]</scope>
    <source>
        <strain evidence="5">MIMtkB3</strain>
    </source>
</reference>
<dbReference type="SUPFAM" id="SSF75217">
    <property type="entry name" value="alpha/beta knot"/>
    <property type="match status" value="1"/>
</dbReference>
<dbReference type="PANTHER" id="PTHR46429">
    <property type="entry name" value="23S RRNA (GUANOSINE-2'-O-)-METHYLTRANSFERASE RLMB"/>
    <property type="match status" value="1"/>
</dbReference>
<dbReference type="InterPro" id="IPR004441">
    <property type="entry name" value="rRNA_MeTrfase_TrmH"/>
</dbReference>
<name>A0A858R9E7_9PROT</name>
<organism evidence="5 6">
    <name type="scientific">Aerophototrophica crusticola</name>
    <dbReference type="NCBI Taxonomy" id="1709002"/>
    <lineage>
        <taxon>Bacteria</taxon>
        <taxon>Pseudomonadati</taxon>
        <taxon>Pseudomonadota</taxon>
        <taxon>Alphaproteobacteria</taxon>
        <taxon>Rhodospirillales</taxon>
        <taxon>Rhodospirillaceae</taxon>
        <taxon>Aerophototrophica</taxon>
    </lineage>
</organism>
<keyword evidence="1 5" id="KW-0489">Methyltransferase</keyword>
<accession>A0A858R9E7</accession>
<dbReference type="Gene3D" id="3.40.1280.10">
    <property type="match status" value="1"/>
</dbReference>
<keyword evidence="6" id="KW-1185">Reference proteome</keyword>
<dbReference type="Pfam" id="PF08032">
    <property type="entry name" value="SpoU_sub_bind"/>
    <property type="match status" value="1"/>
</dbReference>